<dbReference type="InterPro" id="IPR013534">
    <property type="entry name" value="Starch_synth_cat_dom"/>
</dbReference>
<dbReference type="GO" id="GO:0009011">
    <property type="term" value="F:alpha-1,4-glucan glucosyltransferase (ADP-glucose donor) activity"/>
    <property type="evidence" value="ECO:0007669"/>
    <property type="project" value="UniProtKB-UniRule"/>
</dbReference>
<keyword evidence="6 7" id="KW-0320">Glycogen biosynthesis</keyword>
<evidence type="ECO:0000313" key="11">
    <source>
        <dbReference type="Proteomes" id="UP000276301"/>
    </source>
</evidence>
<evidence type="ECO:0000259" key="9">
    <source>
        <dbReference type="Pfam" id="PF08323"/>
    </source>
</evidence>
<dbReference type="PANTHER" id="PTHR45825:SF11">
    <property type="entry name" value="ALPHA AMYLASE DOMAIN-CONTAINING PROTEIN"/>
    <property type="match status" value="1"/>
</dbReference>
<dbReference type="RefSeq" id="WP_101549154.1">
    <property type="nucleotide sequence ID" value="NZ_DBFNFR010000021.1"/>
</dbReference>
<dbReference type="Proteomes" id="UP000276301">
    <property type="component" value="Unassembled WGS sequence"/>
</dbReference>
<dbReference type="EC" id="2.4.1.21" evidence="7"/>
<reference evidence="10 11" key="1">
    <citation type="submission" date="2018-10" db="EMBL/GenBank/DDBJ databases">
        <title>Anaerotruncus faecis sp. nov., isolated from human feces.</title>
        <authorList>
            <person name="Wang Y.-J."/>
        </authorList>
    </citation>
    <scope>NUCLEOTIDE SEQUENCE [LARGE SCALE GENOMIC DNA]</scope>
    <source>
        <strain evidence="10 11">22A2-44</strain>
    </source>
</reference>
<dbReference type="EMBL" id="RCHT01000044">
    <property type="protein sequence ID" value="RLL07667.1"/>
    <property type="molecule type" value="Genomic_DNA"/>
</dbReference>
<evidence type="ECO:0000256" key="1">
    <source>
        <dbReference type="ARBA" id="ARBA00001478"/>
    </source>
</evidence>
<evidence type="ECO:0000256" key="7">
    <source>
        <dbReference type="HAMAP-Rule" id="MF_00484"/>
    </source>
</evidence>
<keyword evidence="5 7" id="KW-0808">Transferase</keyword>
<dbReference type="Pfam" id="PF00534">
    <property type="entry name" value="Glycos_transf_1"/>
    <property type="match status" value="1"/>
</dbReference>
<protein>
    <recommendedName>
        <fullName evidence="7">Glycogen synthase</fullName>
        <ecNumber evidence="7">2.4.1.21</ecNumber>
    </recommendedName>
    <alternativeName>
        <fullName evidence="7">Starch [bacterial glycogen] synthase</fullName>
    </alternativeName>
</protein>
<evidence type="ECO:0000256" key="5">
    <source>
        <dbReference type="ARBA" id="ARBA00022679"/>
    </source>
</evidence>
<dbReference type="GO" id="GO:0004373">
    <property type="term" value="F:alpha-1,4-glucan glucosyltransferase (UDP-glucose donor) activity"/>
    <property type="evidence" value="ECO:0007669"/>
    <property type="project" value="InterPro"/>
</dbReference>
<evidence type="ECO:0000313" key="10">
    <source>
        <dbReference type="EMBL" id="RLL07667.1"/>
    </source>
</evidence>
<evidence type="ECO:0000256" key="4">
    <source>
        <dbReference type="ARBA" id="ARBA00022676"/>
    </source>
</evidence>
<dbReference type="UniPathway" id="UPA00164"/>
<dbReference type="Gene3D" id="3.40.50.2000">
    <property type="entry name" value="Glycogen Phosphorylase B"/>
    <property type="match status" value="2"/>
</dbReference>
<dbReference type="HAMAP" id="MF_00484">
    <property type="entry name" value="Glycogen_synth"/>
    <property type="match status" value="1"/>
</dbReference>
<evidence type="ECO:0000256" key="3">
    <source>
        <dbReference type="ARBA" id="ARBA00010281"/>
    </source>
</evidence>
<evidence type="ECO:0000256" key="2">
    <source>
        <dbReference type="ARBA" id="ARBA00002764"/>
    </source>
</evidence>
<comment type="catalytic activity">
    <reaction evidence="1 7">
        <text>[(1-&gt;4)-alpha-D-glucosyl](n) + ADP-alpha-D-glucose = [(1-&gt;4)-alpha-D-glucosyl](n+1) + ADP + H(+)</text>
        <dbReference type="Rhea" id="RHEA:18189"/>
        <dbReference type="Rhea" id="RHEA-COMP:9584"/>
        <dbReference type="Rhea" id="RHEA-COMP:9587"/>
        <dbReference type="ChEBI" id="CHEBI:15378"/>
        <dbReference type="ChEBI" id="CHEBI:15444"/>
        <dbReference type="ChEBI" id="CHEBI:57498"/>
        <dbReference type="ChEBI" id="CHEBI:456216"/>
        <dbReference type="EC" id="2.4.1.21"/>
    </reaction>
</comment>
<gene>
    <name evidence="7 10" type="primary">glgA</name>
    <name evidence="10" type="ORF">D4A47_13040</name>
</gene>
<evidence type="ECO:0000256" key="6">
    <source>
        <dbReference type="ARBA" id="ARBA00023056"/>
    </source>
</evidence>
<dbReference type="GO" id="GO:0005978">
    <property type="term" value="P:glycogen biosynthetic process"/>
    <property type="evidence" value="ECO:0007669"/>
    <property type="project" value="UniProtKB-UniRule"/>
</dbReference>
<dbReference type="InterPro" id="IPR011835">
    <property type="entry name" value="GS/SS"/>
</dbReference>
<dbReference type="CDD" id="cd03791">
    <property type="entry name" value="GT5_Glycogen_synthase_DULL1-like"/>
    <property type="match status" value="1"/>
</dbReference>
<dbReference type="Pfam" id="PF08323">
    <property type="entry name" value="Glyco_transf_5"/>
    <property type="match status" value="1"/>
</dbReference>
<organism evidence="10 11">
    <name type="scientific">Anaerotruncus massiliensis</name>
    <name type="common">ex Liu et al. 2021</name>
    <dbReference type="NCBI Taxonomy" id="2321404"/>
    <lineage>
        <taxon>Bacteria</taxon>
        <taxon>Bacillati</taxon>
        <taxon>Bacillota</taxon>
        <taxon>Clostridia</taxon>
        <taxon>Eubacteriales</taxon>
        <taxon>Oscillospiraceae</taxon>
        <taxon>Anaerotruncus</taxon>
    </lineage>
</organism>
<evidence type="ECO:0000259" key="8">
    <source>
        <dbReference type="Pfam" id="PF00534"/>
    </source>
</evidence>
<name>A0A498CJ58_9FIRM</name>
<comment type="function">
    <text evidence="2 7">Synthesizes alpha-1,4-glucan chains using ADP-glucose.</text>
</comment>
<feature type="domain" description="Glycosyl transferase family 1" evidence="8">
    <location>
        <begin position="288"/>
        <end position="434"/>
    </location>
</feature>
<dbReference type="NCBIfam" id="TIGR02095">
    <property type="entry name" value="glgA"/>
    <property type="match status" value="1"/>
</dbReference>
<dbReference type="SUPFAM" id="SSF53756">
    <property type="entry name" value="UDP-Glycosyltransferase/glycogen phosphorylase"/>
    <property type="match status" value="1"/>
</dbReference>
<accession>A0A498CJ58</accession>
<dbReference type="AlphaFoldDB" id="A0A498CJ58"/>
<dbReference type="InterPro" id="IPR001296">
    <property type="entry name" value="Glyco_trans_1"/>
</dbReference>
<comment type="similarity">
    <text evidence="3 7">Belongs to the glycosyltransferase 1 family. Bacterial/plant glycogen synthase subfamily.</text>
</comment>
<sequence length="478" mass="54373">MRILYVASEATPFIATGGLADVAGSLPRAIRSKQHACRVVVPLYSSIKPELREKMQFVCSFYVPLGWRNQYCGVFESNYNGVKYYFLDNEYYFKRDGGIYGFYDDAERFAFFSKAVCEMIQYVDFDPEILHCNDWQTAMTPVYLNLFYRHLDKYKNIKTVFTIHNIQYQGKYGMEIATDVLGLPYYAAPTMLYDGCLNMMKAAIEVCDYVTTVSPTYAKEITDPWFAHGLDRLLRANQHKLMGILNGIDTQSYNPGADPALYANYGPETIDRKYVNKTELQKTMGLKQDKDTMLVGVVTRFVAHKGIDLIQYIYEELMKRELQVVALGSGDYIFESFFQEMQAKYPGKTAVRIGFIPDLARKIYAGADCFLMPSKSEPCGLAQMVSLRYGTLPIVRETGGLKDSITDMGLSLEGNGFTFKTYNAHDMLGAIDRAAGLYYNREVWPKAVQKAMTCDFSWDRSAGEYIDMYHRILGELGG</sequence>
<comment type="caution">
    <text evidence="7">Lacks conserved residue(s) required for the propagation of feature annotation.</text>
</comment>
<comment type="pathway">
    <text evidence="7">Glycan biosynthesis; glycogen biosynthesis.</text>
</comment>
<proteinExistence type="inferred from homology"/>
<keyword evidence="11" id="KW-1185">Reference proteome</keyword>
<dbReference type="PANTHER" id="PTHR45825">
    <property type="entry name" value="GRANULE-BOUND STARCH SYNTHASE 1, CHLOROPLASTIC/AMYLOPLASTIC"/>
    <property type="match status" value="1"/>
</dbReference>
<keyword evidence="4 7" id="KW-0328">Glycosyltransferase</keyword>
<comment type="caution">
    <text evidence="10">The sequence shown here is derived from an EMBL/GenBank/DDBJ whole genome shotgun (WGS) entry which is preliminary data.</text>
</comment>
<dbReference type="NCBIfam" id="NF001898">
    <property type="entry name" value="PRK00654.1-1"/>
    <property type="match status" value="1"/>
</dbReference>
<feature type="domain" description="Starch synthase catalytic" evidence="9">
    <location>
        <begin position="2"/>
        <end position="235"/>
    </location>
</feature>